<evidence type="ECO:0000313" key="2">
    <source>
        <dbReference type="EMBL" id="MED6135363.1"/>
    </source>
</evidence>
<reference evidence="2 3" key="1">
    <citation type="journal article" date="2023" name="Plants (Basel)">
        <title>Bridging the Gap: Combining Genomics and Transcriptomics Approaches to Understand Stylosanthes scabra, an Orphan Legume from the Brazilian Caatinga.</title>
        <authorList>
            <person name="Ferreira-Neto J.R.C."/>
            <person name="da Silva M.D."/>
            <person name="Binneck E."/>
            <person name="de Melo N.F."/>
            <person name="da Silva R.H."/>
            <person name="de Melo A.L.T.M."/>
            <person name="Pandolfi V."/>
            <person name="Bustamante F.O."/>
            <person name="Brasileiro-Vidal A.C."/>
            <person name="Benko-Iseppon A.M."/>
        </authorList>
    </citation>
    <scope>NUCLEOTIDE SEQUENCE [LARGE SCALE GENOMIC DNA]</scope>
    <source>
        <tissue evidence="2">Leaves</tissue>
    </source>
</reference>
<protein>
    <submittedName>
        <fullName evidence="2">Uncharacterized protein</fullName>
    </submittedName>
</protein>
<evidence type="ECO:0000313" key="3">
    <source>
        <dbReference type="Proteomes" id="UP001341840"/>
    </source>
</evidence>
<feature type="region of interest" description="Disordered" evidence="1">
    <location>
        <begin position="29"/>
        <end position="64"/>
    </location>
</feature>
<gene>
    <name evidence="2" type="ORF">PIB30_045757</name>
</gene>
<organism evidence="2 3">
    <name type="scientific">Stylosanthes scabra</name>
    <dbReference type="NCBI Taxonomy" id="79078"/>
    <lineage>
        <taxon>Eukaryota</taxon>
        <taxon>Viridiplantae</taxon>
        <taxon>Streptophyta</taxon>
        <taxon>Embryophyta</taxon>
        <taxon>Tracheophyta</taxon>
        <taxon>Spermatophyta</taxon>
        <taxon>Magnoliopsida</taxon>
        <taxon>eudicotyledons</taxon>
        <taxon>Gunneridae</taxon>
        <taxon>Pentapetalae</taxon>
        <taxon>rosids</taxon>
        <taxon>fabids</taxon>
        <taxon>Fabales</taxon>
        <taxon>Fabaceae</taxon>
        <taxon>Papilionoideae</taxon>
        <taxon>50 kb inversion clade</taxon>
        <taxon>dalbergioids sensu lato</taxon>
        <taxon>Dalbergieae</taxon>
        <taxon>Pterocarpus clade</taxon>
        <taxon>Stylosanthes</taxon>
    </lineage>
</organism>
<dbReference type="Proteomes" id="UP001341840">
    <property type="component" value="Unassembled WGS sequence"/>
</dbReference>
<keyword evidence="3" id="KW-1185">Reference proteome</keyword>
<accession>A0ABU6SH73</accession>
<comment type="caution">
    <text evidence="2">The sequence shown here is derived from an EMBL/GenBank/DDBJ whole genome shotgun (WGS) entry which is preliminary data.</text>
</comment>
<evidence type="ECO:0000256" key="1">
    <source>
        <dbReference type="SAM" id="MobiDB-lite"/>
    </source>
</evidence>
<dbReference type="EMBL" id="JASCZI010060696">
    <property type="protein sequence ID" value="MED6135363.1"/>
    <property type="molecule type" value="Genomic_DNA"/>
</dbReference>
<sequence>MGKINKNLEEQRADIANLNSNFLRHAVDSDARVEKSSAADKGKAPLEKDAAREPNADSNDERGN</sequence>
<name>A0ABU6SH73_9FABA</name>
<proteinExistence type="predicted"/>